<gene>
    <name evidence="1" type="ORF">FJTKL_14298</name>
</gene>
<evidence type="ECO:0000313" key="2">
    <source>
        <dbReference type="Proteomes" id="UP001600888"/>
    </source>
</evidence>
<accession>A0ABR4E7Y8</accession>
<evidence type="ECO:0000313" key="1">
    <source>
        <dbReference type="EMBL" id="KAL2278550.1"/>
    </source>
</evidence>
<dbReference type="Proteomes" id="UP001600888">
    <property type="component" value="Unassembled WGS sequence"/>
</dbReference>
<sequence>MSNRTSQPLHYFQVSISTLQFRPAAQSVGAYPQIHVGQFHNQSGTAVKIFHIKGVSWTGIILCICHESFFKISTMPK</sequence>
<proteinExistence type="predicted"/>
<comment type="caution">
    <text evidence="1">The sequence shown here is derived from an EMBL/GenBank/DDBJ whole genome shotgun (WGS) entry which is preliminary data.</text>
</comment>
<keyword evidence="2" id="KW-1185">Reference proteome</keyword>
<reference evidence="1 2" key="1">
    <citation type="submission" date="2024-03" db="EMBL/GenBank/DDBJ databases">
        <title>A high-quality draft genome sequence of Diaporthe vaccinii, a causative agent of upright dieback and viscid rot disease in cranberry plants.</title>
        <authorList>
            <person name="Sarrasin M."/>
            <person name="Lang B.F."/>
            <person name="Burger G."/>
        </authorList>
    </citation>
    <scope>NUCLEOTIDE SEQUENCE [LARGE SCALE GENOMIC DNA]</scope>
    <source>
        <strain evidence="1 2">IS7</strain>
    </source>
</reference>
<name>A0ABR4E7Y8_9PEZI</name>
<protein>
    <submittedName>
        <fullName evidence="1">Uncharacterized protein</fullName>
    </submittedName>
</protein>
<dbReference type="EMBL" id="JBAWTH010000085">
    <property type="protein sequence ID" value="KAL2278550.1"/>
    <property type="molecule type" value="Genomic_DNA"/>
</dbReference>
<organism evidence="1 2">
    <name type="scientific">Diaporthe vaccinii</name>
    <dbReference type="NCBI Taxonomy" id="105482"/>
    <lineage>
        <taxon>Eukaryota</taxon>
        <taxon>Fungi</taxon>
        <taxon>Dikarya</taxon>
        <taxon>Ascomycota</taxon>
        <taxon>Pezizomycotina</taxon>
        <taxon>Sordariomycetes</taxon>
        <taxon>Sordariomycetidae</taxon>
        <taxon>Diaporthales</taxon>
        <taxon>Diaporthaceae</taxon>
        <taxon>Diaporthe</taxon>
        <taxon>Diaporthe eres species complex</taxon>
    </lineage>
</organism>